<feature type="domain" description="EF-hand" evidence="3">
    <location>
        <begin position="105"/>
        <end position="140"/>
    </location>
</feature>
<dbReference type="OrthoDB" id="9796530at2"/>
<proteinExistence type="predicted"/>
<evidence type="ECO:0000259" key="3">
    <source>
        <dbReference type="PROSITE" id="PS50222"/>
    </source>
</evidence>
<evidence type="ECO:0000256" key="2">
    <source>
        <dbReference type="SAM" id="SignalP"/>
    </source>
</evidence>
<dbReference type="InterPro" id="IPR011992">
    <property type="entry name" value="EF-hand-dom_pair"/>
</dbReference>
<dbReference type="PROSITE" id="PS00018">
    <property type="entry name" value="EF_HAND_1"/>
    <property type="match status" value="1"/>
</dbReference>
<protein>
    <recommendedName>
        <fullName evidence="3">EF-hand domain-containing protein</fullName>
    </recommendedName>
</protein>
<comment type="caution">
    <text evidence="4">The sequence shown here is derived from an EMBL/GenBank/DDBJ whole genome shotgun (WGS) entry which is preliminary data.</text>
</comment>
<dbReference type="Proteomes" id="UP000006322">
    <property type="component" value="Unassembled WGS sequence"/>
</dbReference>
<dbReference type="EMBL" id="BAER01000032">
    <property type="protein sequence ID" value="GAC32160.1"/>
    <property type="molecule type" value="Genomic_DNA"/>
</dbReference>
<reference evidence="5" key="1">
    <citation type="journal article" date="2014" name="Environ. Microbiol.">
        <title>Comparative genomics of the marine bacterial genus Glaciecola reveals the high degree of genomic diversity and genomic characteristic for cold adaptation.</title>
        <authorList>
            <person name="Qin Q.L."/>
            <person name="Xie B.B."/>
            <person name="Yu Y."/>
            <person name="Shu Y.L."/>
            <person name="Rong J.C."/>
            <person name="Zhang Y.J."/>
            <person name="Zhao D.L."/>
            <person name="Chen X.L."/>
            <person name="Zhang X.Y."/>
            <person name="Chen B."/>
            <person name="Zhou B.C."/>
            <person name="Zhang Y.Z."/>
        </authorList>
    </citation>
    <scope>NUCLEOTIDE SEQUENCE [LARGE SCALE GENOMIC DNA]</scope>
    <source>
        <strain evidence="5">LMG 21857</strain>
    </source>
</reference>
<dbReference type="AlphaFoldDB" id="K7A9T3"/>
<accession>K7A9T3</accession>
<dbReference type="InterPro" id="IPR002048">
    <property type="entry name" value="EF_hand_dom"/>
</dbReference>
<feature type="signal peptide" evidence="2">
    <location>
        <begin position="1"/>
        <end position="23"/>
    </location>
</feature>
<feature type="chain" id="PRO_5003898989" description="EF-hand domain-containing protein" evidence="2">
    <location>
        <begin position="24"/>
        <end position="203"/>
    </location>
</feature>
<evidence type="ECO:0000313" key="5">
    <source>
        <dbReference type="Proteomes" id="UP000006322"/>
    </source>
</evidence>
<dbReference type="Gene3D" id="1.10.238.10">
    <property type="entry name" value="EF-hand"/>
    <property type="match status" value="1"/>
</dbReference>
<keyword evidence="5" id="KW-1185">Reference proteome</keyword>
<name>K7A9T3_9ALTE</name>
<feature type="region of interest" description="Disordered" evidence="1">
    <location>
        <begin position="40"/>
        <end position="62"/>
    </location>
</feature>
<dbReference type="PROSITE" id="PS51257">
    <property type="entry name" value="PROKAR_LIPOPROTEIN"/>
    <property type="match status" value="1"/>
</dbReference>
<dbReference type="SUPFAM" id="SSF47473">
    <property type="entry name" value="EF-hand"/>
    <property type="match status" value="1"/>
</dbReference>
<gene>
    <name evidence="4" type="ORF">GPLA_1245</name>
</gene>
<dbReference type="PROSITE" id="PS50222">
    <property type="entry name" value="EF_HAND_2"/>
    <property type="match status" value="1"/>
</dbReference>
<sequence length="203" mass="22239">MKVNRIAKSYVALALLVAFSVSACSSNDIAQVNAGTKVVSRDGHHRGGLGQGRPPEGGAKHSVCEALQQGPLNNAEHGPMNNADFNRDGTVMRDELEAFMDQGKYRRISMLTFFDLFDTNKDNRLSDKEFAKVDPPYGFDGTDENGDCVVTREEVLAYANQAGRSYRKIGLGQFFALMDTNNDNKVITTEVDAAHESGLLARF</sequence>
<dbReference type="GO" id="GO:0005509">
    <property type="term" value="F:calcium ion binding"/>
    <property type="evidence" value="ECO:0007669"/>
    <property type="project" value="InterPro"/>
</dbReference>
<organism evidence="4 5">
    <name type="scientific">Paraglaciecola polaris LMG 21857</name>
    <dbReference type="NCBI Taxonomy" id="1129793"/>
    <lineage>
        <taxon>Bacteria</taxon>
        <taxon>Pseudomonadati</taxon>
        <taxon>Pseudomonadota</taxon>
        <taxon>Gammaproteobacteria</taxon>
        <taxon>Alteromonadales</taxon>
        <taxon>Alteromonadaceae</taxon>
        <taxon>Paraglaciecola</taxon>
    </lineage>
</organism>
<dbReference type="RefSeq" id="WP_007103959.1">
    <property type="nucleotide sequence ID" value="NZ_BAER01000032.1"/>
</dbReference>
<evidence type="ECO:0000313" key="4">
    <source>
        <dbReference type="EMBL" id="GAC32160.1"/>
    </source>
</evidence>
<evidence type="ECO:0000256" key="1">
    <source>
        <dbReference type="SAM" id="MobiDB-lite"/>
    </source>
</evidence>
<keyword evidence="2" id="KW-0732">Signal</keyword>
<dbReference type="InterPro" id="IPR018247">
    <property type="entry name" value="EF_Hand_1_Ca_BS"/>
</dbReference>